<dbReference type="EMBL" id="SLUN01000014">
    <property type="protein sequence ID" value="TCL67393.1"/>
    <property type="molecule type" value="Genomic_DNA"/>
</dbReference>
<gene>
    <name evidence="1" type="ORF">EDC14_101482</name>
</gene>
<evidence type="ECO:0000313" key="1">
    <source>
        <dbReference type="EMBL" id="TCL67393.1"/>
    </source>
</evidence>
<sequence length="72" mass="8011">METDQPLVVETLITLAILEGATPDEGQLLVAYIGGWLQRYLETLSEKYRDAIFKPFAVEVIPIPLPDPILSV</sequence>
<dbReference type="RefSeq" id="WP_132014649.1">
    <property type="nucleotide sequence ID" value="NZ_SLUN01000014.1"/>
</dbReference>
<reference evidence="1 2" key="1">
    <citation type="submission" date="2019-03" db="EMBL/GenBank/DDBJ databases">
        <title>Genomic Encyclopedia of Type Strains, Phase IV (KMG-IV): sequencing the most valuable type-strain genomes for metagenomic binning, comparative biology and taxonomic classification.</title>
        <authorList>
            <person name="Goeker M."/>
        </authorList>
    </citation>
    <scope>NUCLEOTIDE SEQUENCE [LARGE SCALE GENOMIC DNA]</scope>
    <source>
        <strain evidence="1 2">LX-B</strain>
    </source>
</reference>
<keyword evidence="2" id="KW-1185">Reference proteome</keyword>
<proteinExistence type="predicted"/>
<accession>A0A4R1RMA2</accession>
<organism evidence="1 2">
    <name type="scientific">Hydrogenispora ethanolica</name>
    <dbReference type="NCBI Taxonomy" id="1082276"/>
    <lineage>
        <taxon>Bacteria</taxon>
        <taxon>Bacillati</taxon>
        <taxon>Bacillota</taxon>
        <taxon>Hydrogenispora</taxon>
    </lineage>
</organism>
<dbReference type="Proteomes" id="UP000295008">
    <property type="component" value="Unassembled WGS sequence"/>
</dbReference>
<comment type="caution">
    <text evidence="1">The sequence shown here is derived from an EMBL/GenBank/DDBJ whole genome shotgun (WGS) entry which is preliminary data.</text>
</comment>
<name>A0A4R1RMA2_HYDET</name>
<protein>
    <submittedName>
        <fullName evidence="1">Uncharacterized protein</fullName>
    </submittedName>
</protein>
<dbReference type="AlphaFoldDB" id="A0A4R1RMA2"/>
<evidence type="ECO:0000313" key="2">
    <source>
        <dbReference type="Proteomes" id="UP000295008"/>
    </source>
</evidence>